<dbReference type="OrthoDB" id="9784339at2"/>
<feature type="active site" evidence="5">
    <location>
        <position position="28"/>
    </location>
</feature>
<protein>
    <recommendedName>
        <fullName evidence="2">protein-tyrosine-phosphatase</fullName>
        <ecNumber evidence="2">3.1.3.48</ecNumber>
    </recommendedName>
</protein>
<dbReference type="PANTHER" id="PTHR11717">
    <property type="entry name" value="LOW MOLECULAR WEIGHT PROTEIN TYROSINE PHOSPHATASE"/>
    <property type="match status" value="1"/>
</dbReference>
<dbReference type="Gene3D" id="3.40.50.2300">
    <property type="match status" value="1"/>
</dbReference>
<organism evidence="7 8">
    <name type="scientific">Dysgonomonas alginatilytica</name>
    <dbReference type="NCBI Taxonomy" id="1605892"/>
    <lineage>
        <taxon>Bacteria</taxon>
        <taxon>Pseudomonadati</taxon>
        <taxon>Bacteroidota</taxon>
        <taxon>Bacteroidia</taxon>
        <taxon>Bacteroidales</taxon>
        <taxon>Dysgonomonadaceae</taxon>
        <taxon>Dysgonomonas</taxon>
    </lineage>
</organism>
<feature type="active site" description="Proton donor" evidence="5">
    <location>
        <position position="137"/>
    </location>
</feature>
<accession>A0A2V3PQY9</accession>
<evidence type="ECO:0000256" key="2">
    <source>
        <dbReference type="ARBA" id="ARBA00013064"/>
    </source>
</evidence>
<dbReference type="SUPFAM" id="SSF52788">
    <property type="entry name" value="Phosphotyrosine protein phosphatases I"/>
    <property type="match status" value="1"/>
</dbReference>
<reference evidence="7 8" key="1">
    <citation type="submission" date="2018-03" db="EMBL/GenBank/DDBJ databases">
        <title>Genomic Encyclopedia of Archaeal and Bacterial Type Strains, Phase II (KMG-II): from individual species to whole genera.</title>
        <authorList>
            <person name="Goeker M."/>
        </authorList>
    </citation>
    <scope>NUCLEOTIDE SEQUENCE [LARGE SCALE GENOMIC DNA]</scope>
    <source>
        <strain evidence="7 8">DSM 100214</strain>
    </source>
</reference>
<dbReference type="PRINTS" id="PR00719">
    <property type="entry name" value="LMWPTPASE"/>
</dbReference>
<evidence type="ECO:0000313" key="8">
    <source>
        <dbReference type="Proteomes" id="UP000247973"/>
    </source>
</evidence>
<dbReference type="Pfam" id="PF01451">
    <property type="entry name" value="LMWPc"/>
    <property type="match status" value="1"/>
</dbReference>
<feature type="domain" description="Phosphotyrosine protein phosphatase I" evidence="6">
    <location>
        <begin position="16"/>
        <end position="163"/>
    </location>
</feature>
<evidence type="ECO:0000256" key="3">
    <source>
        <dbReference type="ARBA" id="ARBA00022801"/>
    </source>
</evidence>
<dbReference type="InterPro" id="IPR023485">
    <property type="entry name" value="Ptyr_pPase"/>
</dbReference>
<sequence length="168" mass="19285">MILDTLQCNKIKNIGMKILMVCKGNICRSPLAEGVLRELSTNNGLDWELDSAAIKAFHIGKAPDSRAIYTAEKHHIDISDHKCRLLTIEDFENFDIIYAMSQDILDFMQEMAPKNRHHKLKLLMSEVDPSISQDIPDPFHGEEKDFDYAYDLIVLACEKIIEKHIKDQ</sequence>
<gene>
    <name evidence="7" type="ORF">CLV62_1325</name>
</gene>
<comment type="caution">
    <text evidence="7">The sequence shown here is derived from an EMBL/GenBank/DDBJ whole genome shotgun (WGS) entry which is preliminary data.</text>
</comment>
<evidence type="ECO:0000256" key="4">
    <source>
        <dbReference type="ARBA" id="ARBA00022912"/>
    </source>
</evidence>
<evidence type="ECO:0000313" key="7">
    <source>
        <dbReference type="EMBL" id="PXV60017.1"/>
    </source>
</evidence>
<keyword evidence="4" id="KW-0904">Protein phosphatase</keyword>
<dbReference type="InterPro" id="IPR050438">
    <property type="entry name" value="LMW_PTPase"/>
</dbReference>
<dbReference type="GO" id="GO:0004725">
    <property type="term" value="F:protein tyrosine phosphatase activity"/>
    <property type="evidence" value="ECO:0007669"/>
    <property type="project" value="UniProtKB-EC"/>
</dbReference>
<dbReference type="SMART" id="SM00226">
    <property type="entry name" value="LMWPc"/>
    <property type="match status" value="1"/>
</dbReference>
<keyword evidence="8" id="KW-1185">Reference proteome</keyword>
<feature type="active site" description="Nucleophile" evidence="5">
    <location>
        <position position="22"/>
    </location>
</feature>
<comment type="similarity">
    <text evidence="1">Belongs to the low molecular weight phosphotyrosine protein phosphatase family.</text>
</comment>
<dbReference type="InterPro" id="IPR036196">
    <property type="entry name" value="Ptyr_pPase_sf"/>
</dbReference>
<dbReference type="CDD" id="cd16343">
    <property type="entry name" value="LMWPTP"/>
    <property type="match status" value="1"/>
</dbReference>
<dbReference type="EC" id="3.1.3.48" evidence="2"/>
<name>A0A2V3PQY9_9BACT</name>
<evidence type="ECO:0000256" key="1">
    <source>
        <dbReference type="ARBA" id="ARBA00011063"/>
    </source>
</evidence>
<dbReference type="AlphaFoldDB" id="A0A2V3PQY9"/>
<evidence type="ECO:0000259" key="6">
    <source>
        <dbReference type="SMART" id="SM00226"/>
    </source>
</evidence>
<dbReference type="EMBL" id="QICL01000032">
    <property type="protein sequence ID" value="PXV60017.1"/>
    <property type="molecule type" value="Genomic_DNA"/>
</dbReference>
<dbReference type="InterPro" id="IPR017867">
    <property type="entry name" value="Tyr_phospatase_low_mol_wt"/>
</dbReference>
<dbReference type="Proteomes" id="UP000247973">
    <property type="component" value="Unassembled WGS sequence"/>
</dbReference>
<proteinExistence type="inferred from homology"/>
<keyword evidence="3" id="KW-0378">Hydrolase</keyword>
<evidence type="ECO:0000256" key="5">
    <source>
        <dbReference type="PIRSR" id="PIRSR617867-1"/>
    </source>
</evidence>
<dbReference type="PANTHER" id="PTHR11717:SF7">
    <property type="entry name" value="LOW MOLECULAR WEIGHT PHOSPHOTYROSINE PROTEIN PHOSPHATASE"/>
    <property type="match status" value="1"/>
</dbReference>